<comment type="caution">
    <text evidence="2">The sequence shown here is derived from an EMBL/GenBank/DDBJ whole genome shotgun (WGS) entry which is preliminary data.</text>
</comment>
<gene>
    <name evidence="2" type="ORF">Ate02nite_74850</name>
</gene>
<evidence type="ECO:0000259" key="1">
    <source>
        <dbReference type="Pfam" id="PF00144"/>
    </source>
</evidence>
<dbReference type="Gene3D" id="3.40.710.10">
    <property type="entry name" value="DD-peptidase/beta-lactamase superfamily"/>
    <property type="match status" value="1"/>
</dbReference>
<evidence type="ECO:0000313" key="2">
    <source>
        <dbReference type="EMBL" id="GIF24755.1"/>
    </source>
</evidence>
<sequence length="343" mass="37381">MIERGFEAVGEAFAADPRGGSALTILHRGRPVVDLHEGWRDTARTIPWDERTLVNVYSVGKPVIAAAVLQLVGEGRITLAEPMATYWPSFRTNASVRDALAHLAALPAFPVPRRQEDWADWDLLCNDLAEATPEWEPGTVAAEHALTYGHLLGELVRRVDGRPPARYVAEEIAGPLDLDLSFQITDQQRCAELEFDSPDWPERMLGAPDSVHARAVSNPPGARDLAVVNSPLWRQAAVPAVNIHATSMAIARFYAAVLDGRLPELAIPQYTGTDLFLESEVTWGLGVQIEADGTWGQGGLGGNAGWADPARELAIAYVTRRLGDFSAVDRIEQAIQESTVEKI</sequence>
<name>A0A919TY03_9ACTN</name>
<keyword evidence="3" id="KW-1185">Reference proteome</keyword>
<reference evidence="2" key="1">
    <citation type="submission" date="2021-01" db="EMBL/GenBank/DDBJ databases">
        <title>Whole genome shotgun sequence of Actinoplanes tereljensis NBRC 105297.</title>
        <authorList>
            <person name="Komaki H."/>
            <person name="Tamura T."/>
        </authorList>
    </citation>
    <scope>NUCLEOTIDE SEQUENCE</scope>
    <source>
        <strain evidence="2">NBRC 105297</strain>
    </source>
</reference>
<dbReference type="InterPro" id="IPR052907">
    <property type="entry name" value="Beta-lactamase/esterase"/>
</dbReference>
<dbReference type="InterPro" id="IPR001466">
    <property type="entry name" value="Beta-lactam-related"/>
</dbReference>
<protein>
    <submittedName>
        <fullName evidence="2">Esterase</fullName>
    </submittedName>
</protein>
<proteinExistence type="predicted"/>
<organism evidence="2 3">
    <name type="scientific">Paractinoplanes tereljensis</name>
    <dbReference type="NCBI Taxonomy" id="571912"/>
    <lineage>
        <taxon>Bacteria</taxon>
        <taxon>Bacillati</taxon>
        <taxon>Actinomycetota</taxon>
        <taxon>Actinomycetes</taxon>
        <taxon>Micromonosporales</taxon>
        <taxon>Micromonosporaceae</taxon>
        <taxon>Paractinoplanes</taxon>
    </lineage>
</organism>
<dbReference type="SUPFAM" id="SSF56601">
    <property type="entry name" value="beta-lactamase/transpeptidase-like"/>
    <property type="match status" value="1"/>
</dbReference>
<evidence type="ECO:0000313" key="3">
    <source>
        <dbReference type="Proteomes" id="UP000623608"/>
    </source>
</evidence>
<dbReference type="Proteomes" id="UP000623608">
    <property type="component" value="Unassembled WGS sequence"/>
</dbReference>
<feature type="domain" description="Beta-lactamase-related" evidence="1">
    <location>
        <begin position="18"/>
        <end position="330"/>
    </location>
</feature>
<dbReference type="RefSeq" id="WP_203812615.1">
    <property type="nucleotide sequence ID" value="NZ_BOMY01000048.1"/>
</dbReference>
<accession>A0A919TY03</accession>
<dbReference type="PANTHER" id="PTHR43319:SF3">
    <property type="entry name" value="BETA-LACTAMASE-RELATED DOMAIN-CONTAINING PROTEIN"/>
    <property type="match status" value="1"/>
</dbReference>
<dbReference type="EMBL" id="BOMY01000048">
    <property type="protein sequence ID" value="GIF24755.1"/>
    <property type="molecule type" value="Genomic_DNA"/>
</dbReference>
<dbReference type="InterPro" id="IPR012338">
    <property type="entry name" value="Beta-lactam/transpept-like"/>
</dbReference>
<dbReference type="AlphaFoldDB" id="A0A919TY03"/>
<dbReference type="Pfam" id="PF00144">
    <property type="entry name" value="Beta-lactamase"/>
    <property type="match status" value="1"/>
</dbReference>
<dbReference type="PANTHER" id="PTHR43319">
    <property type="entry name" value="BETA-LACTAMASE-RELATED"/>
    <property type="match status" value="1"/>
</dbReference>